<evidence type="ECO:0000256" key="8">
    <source>
        <dbReference type="ARBA" id="ARBA00023163"/>
    </source>
</evidence>
<feature type="domain" description="Response regulatory" evidence="10">
    <location>
        <begin position="10"/>
        <end position="126"/>
    </location>
</feature>
<dbReference type="Proteomes" id="UP001589838">
    <property type="component" value="Unassembled WGS sequence"/>
</dbReference>
<name>A0ABV6KL11_9BACI</name>
<keyword evidence="2" id="KW-0963">Cytoplasm</keyword>
<evidence type="ECO:0000313" key="11">
    <source>
        <dbReference type="EMBL" id="MFC0472693.1"/>
    </source>
</evidence>
<evidence type="ECO:0000256" key="4">
    <source>
        <dbReference type="ARBA" id="ARBA00023012"/>
    </source>
</evidence>
<keyword evidence="4" id="KW-0902">Two-component regulatory system</keyword>
<dbReference type="InterPro" id="IPR036388">
    <property type="entry name" value="WH-like_DNA-bd_sf"/>
</dbReference>
<keyword evidence="3 9" id="KW-0597">Phosphoprotein</keyword>
<evidence type="ECO:0000256" key="6">
    <source>
        <dbReference type="ARBA" id="ARBA00023125"/>
    </source>
</evidence>
<comment type="subcellular location">
    <subcellularLocation>
        <location evidence="1">Cytoplasm</location>
    </subcellularLocation>
</comment>
<dbReference type="Pfam" id="PF04703">
    <property type="entry name" value="FaeA"/>
    <property type="match status" value="1"/>
</dbReference>
<dbReference type="InterPro" id="IPR011006">
    <property type="entry name" value="CheY-like_superfamily"/>
</dbReference>
<dbReference type="SUPFAM" id="SSF46785">
    <property type="entry name" value="Winged helix' DNA-binding domain"/>
    <property type="match status" value="1"/>
</dbReference>
<reference evidence="11 12" key="1">
    <citation type="submission" date="2024-09" db="EMBL/GenBank/DDBJ databases">
        <authorList>
            <person name="Sun Q."/>
            <person name="Mori K."/>
        </authorList>
    </citation>
    <scope>NUCLEOTIDE SEQUENCE [LARGE SCALE GENOMIC DNA]</scope>
    <source>
        <strain evidence="11 12">NCAIM B.02610</strain>
    </source>
</reference>
<dbReference type="PROSITE" id="PS50110">
    <property type="entry name" value="RESPONSE_REGULATORY"/>
    <property type="match status" value="1"/>
</dbReference>
<keyword evidence="12" id="KW-1185">Reference proteome</keyword>
<protein>
    <submittedName>
        <fullName evidence="11">Response regulator</fullName>
    </submittedName>
</protein>
<gene>
    <name evidence="11" type="ORF">ACFFHM_19970</name>
</gene>
<evidence type="ECO:0000256" key="7">
    <source>
        <dbReference type="ARBA" id="ARBA00023159"/>
    </source>
</evidence>
<evidence type="ECO:0000313" key="12">
    <source>
        <dbReference type="Proteomes" id="UP001589838"/>
    </source>
</evidence>
<sequence length="234" mass="26516">MGKKLIESIHVLLVEDDPMVQQVNRMFIEQIDGFLVVGAASTGLEGKKQIEHLKPDLVLLDIYMPDQDGLSLIQELRQEKIDVDIIAITAANDTTTVKTLLRHGVIDYIVKPFTFERLKQAFQQYKDVYRQLNQDGLMSQDKLDAVLSSPKNNEQKPSADLPKGLQEQTLNQIYNYLSKMKESKSAEEIGNNVGLARVTARRYLNYLESIGKVEMDLTYGAIGRPIQMYQLKGL</sequence>
<organism evidence="11 12">
    <name type="scientific">Halalkalibacter kiskunsagensis</name>
    <dbReference type="NCBI Taxonomy" id="1548599"/>
    <lineage>
        <taxon>Bacteria</taxon>
        <taxon>Bacillati</taxon>
        <taxon>Bacillota</taxon>
        <taxon>Bacilli</taxon>
        <taxon>Bacillales</taxon>
        <taxon>Bacillaceae</taxon>
        <taxon>Halalkalibacter</taxon>
    </lineage>
</organism>
<dbReference type="InterPro" id="IPR001789">
    <property type="entry name" value="Sig_transdc_resp-reg_receiver"/>
</dbReference>
<evidence type="ECO:0000259" key="10">
    <source>
        <dbReference type="PROSITE" id="PS50110"/>
    </source>
</evidence>
<dbReference type="InterPro" id="IPR051271">
    <property type="entry name" value="2C-system_Tx_regulators"/>
</dbReference>
<evidence type="ECO:0000256" key="3">
    <source>
        <dbReference type="ARBA" id="ARBA00022553"/>
    </source>
</evidence>
<dbReference type="PIRSF" id="PIRSF006171">
    <property type="entry name" value="RR_citrat_malat"/>
    <property type="match status" value="1"/>
</dbReference>
<comment type="caution">
    <text evidence="11">The sequence shown here is derived from an EMBL/GenBank/DDBJ whole genome shotgun (WGS) entry which is preliminary data.</text>
</comment>
<keyword evidence="7" id="KW-0010">Activator</keyword>
<evidence type="ECO:0000256" key="1">
    <source>
        <dbReference type="ARBA" id="ARBA00004496"/>
    </source>
</evidence>
<dbReference type="Gene3D" id="1.10.10.10">
    <property type="entry name" value="Winged helix-like DNA-binding domain superfamily/Winged helix DNA-binding domain"/>
    <property type="match status" value="1"/>
</dbReference>
<dbReference type="InterPro" id="IPR006793">
    <property type="entry name" value="FaeA"/>
</dbReference>
<accession>A0ABV6KL11</accession>
<dbReference type="Gene3D" id="3.40.50.2300">
    <property type="match status" value="1"/>
</dbReference>
<proteinExistence type="predicted"/>
<dbReference type="InterPro" id="IPR036390">
    <property type="entry name" value="WH_DNA-bd_sf"/>
</dbReference>
<dbReference type="EMBL" id="JBHLUX010000085">
    <property type="protein sequence ID" value="MFC0472693.1"/>
    <property type="molecule type" value="Genomic_DNA"/>
</dbReference>
<keyword evidence="8" id="KW-0804">Transcription</keyword>
<dbReference type="SUPFAM" id="SSF52172">
    <property type="entry name" value="CheY-like"/>
    <property type="match status" value="1"/>
</dbReference>
<keyword evidence="5" id="KW-0805">Transcription regulation</keyword>
<dbReference type="InterPro" id="IPR024187">
    <property type="entry name" value="Sig_transdc_resp-reg_cit/mal"/>
</dbReference>
<dbReference type="SMART" id="SM00448">
    <property type="entry name" value="REC"/>
    <property type="match status" value="1"/>
</dbReference>
<feature type="modified residue" description="4-aspartylphosphate" evidence="9">
    <location>
        <position position="61"/>
    </location>
</feature>
<dbReference type="Pfam" id="PF00072">
    <property type="entry name" value="Response_reg"/>
    <property type="match status" value="1"/>
</dbReference>
<dbReference type="CDD" id="cd19925">
    <property type="entry name" value="REC_citrate_TCS"/>
    <property type="match status" value="1"/>
</dbReference>
<dbReference type="RefSeq" id="WP_335963060.1">
    <property type="nucleotide sequence ID" value="NZ_JAXBLX010000040.1"/>
</dbReference>
<keyword evidence="6" id="KW-0238">DNA-binding</keyword>
<dbReference type="PANTHER" id="PTHR45526">
    <property type="entry name" value="TRANSCRIPTIONAL REGULATORY PROTEIN DPIA"/>
    <property type="match status" value="1"/>
</dbReference>
<evidence type="ECO:0000256" key="2">
    <source>
        <dbReference type="ARBA" id="ARBA00022490"/>
    </source>
</evidence>
<evidence type="ECO:0000256" key="5">
    <source>
        <dbReference type="ARBA" id="ARBA00023015"/>
    </source>
</evidence>
<dbReference type="PANTHER" id="PTHR45526:SF1">
    <property type="entry name" value="TRANSCRIPTIONAL REGULATORY PROTEIN DCUR-RELATED"/>
    <property type="match status" value="1"/>
</dbReference>
<evidence type="ECO:0000256" key="9">
    <source>
        <dbReference type="PROSITE-ProRule" id="PRU00169"/>
    </source>
</evidence>